<keyword evidence="3" id="KW-1133">Transmembrane helix</keyword>
<dbReference type="Gene3D" id="1.10.10.1320">
    <property type="entry name" value="Anti-sigma factor, zinc-finger domain"/>
    <property type="match status" value="1"/>
</dbReference>
<gene>
    <name evidence="5" type="ORF">ACFYTF_00155</name>
</gene>
<dbReference type="EMBL" id="JBIAMX010000001">
    <property type="protein sequence ID" value="MFF0541231.1"/>
    <property type="molecule type" value="Genomic_DNA"/>
</dbReference>
<keyword evidence="2" id="KW-0804">Transcription</keyword>
<evidence type="ECO:0000256" key="1">
    <source>
        <dbReference type="ARBA" id="ARBA00023015"/>
    </source>
</evidence>
<evidence type="ECO:0000259" key="4">
    <source>
        <dbReference type="Pfam" id="PF13490"/>
    </source>
</evidence>
<evidence type="ECO:0000313" key="6">
    <source>
        <dbReference type="Proteomes" id="UP001601444"/>
    </source>
</evidence>
<evidence type="ECO:0000256" key="3">
    <source>
        <dbReference type="SAM" id="Phobius"/>
    </source>
</evidence>
<sequence>MTDLADDYSTWDASYVLGSLSAAQRREYEAHLAECPHCREAVAELAGLPGLLALVDRDTALAMIEPPGEDAPPPDLVPNLAAAAERRRRRGRWVTLGSALAAAAAAVAVAIPVTVAVTRSDDPPAVVEQVVAQRQLQPLEQTPISAEVTILRDGDRARLVMTCAYAETAYGGTWKYGLVVNTGGKRVELDQWSAGPGTEVRLERTVDADPDAISSVEITSGSGRTVLVGTF</sequence>
<feature type="domain" description="Putative zinc-finger" evidence="4">
    <location>
        <begin position="15"/>
        <end position="39"/>
    </location>
</feature>
<organism evidence="5 6">
    <name type="scientific">Nocardia thailandica</name>
    <dbReference type="NCBI Taxonomy" id="257275"/>
    <lineage>
        <taxon>Bacteria</taxon>
        <taxon>Bacillati</taxon>
        <taxon>Actinomycetota</taxon>
        <taxon>Actinomycetes</taxon>
        <taxon>Mycobacteriales</taxon>
        <taxon>Nocardiaceae</taxon>
        <taxon>Nocardia</taxon>
    </lineage>
</organism>
<protein>
    <submittedName>
        <fullName evidence="5">Zf-HC2 domain-containing protein</fullName>
    </submittedName>
</protein>
<name>A0ABW6PFQ9_9NOCA</name>
<dbReference type="InterPro" id="IPR027383">
    <property type="entry name" value="Znf_put"/>
</dbReference>
<evidence type="ECO:0000256" key="2">
    <source>
        <dbReference type="ARBA" id="ARBA00023163"/>
    </source>
</evidence>
<dbReference type="RefSeq" id="WP_387698564.1">
    <property type="nucleotide sequence ID" value="NZ_JBIAMX010000001.1"/>
</dbReference>
<accession>A0ABW6PFQ9</accession>
<feature type="transmembrane region" description="Helical" evidence="3">
    <location>
        <begin position="93"/>
        <end position="117"/>
    </location>
</feature>
<evidence type="ECO:0000313" key="5">
    <source>
        <dbReference type="EMBL" id="MFF0541231.1"/>
    </source>
</evidence>
<keyword evidence="3" id="KW-0812">Transmembrane</keyword>
<keyword evidence="1" id="KW-0805">Transcription regulation</keyword>
<dbReference type="Proteomes" id="UP001601444">
    <property type="component" value="Unassembled WGS sequence"/>
</dbReference>
<proteinExistence type="predicted"/>
<keyword evidence="3" id="KW-0472">Membrane</keyword>
<keyword evidence="6" id="KW-1185">Reference proteome</keyword>
<dbReference type="InterPro" id="IPR041916">
    <property type="entry name" value="Anti_sigma_zinc_sf"/>
</dbReference>
<dbReference type="Pfam" id="PF13490">
    <property type="entry name" value="zf-HC2"/>
    <property type="match status" value="1"/>
</dbReference>
<comment type="caution">
    <text evidence="5">The sequence shown here is derived from an EMBL/GenBank/DDBJ whole genome shotgun (WGS) entry which is preliminary data.</text>
</comment>
<reference evidence="5 6" key="1">
    <citation type="submission" date="2024-10" db="EMBL/GenBank/DDBJ databases">
        <title>The Natural Products Discovery Center: Release of the First 8490 Sequenced Strains for Exploring Actinobacteria Biosynthetic Diversity.</title>
        <authorList>
            <person name="Kalkreuter E."/>
            <person name="Kautsar S.A."/>
            <person name="Yang D."/>
            <person name="Bader C.D."/>
            <person name="Teijaro C.N."/>
            <person name="Fluegel L."/>
            <person name="Davis C.M."/>
            <person name="Simpson J.R."/>
            <person name="Lauterbach L."/>
            <person name="Steele A.D."/>
            <person name="Gui C."/>
            <person name="Meng S."/>
            <person name="Li G."/>
            <person name="Viehrig K."/>
            <person name="Ye F."/>
            <person name="Su P."/>
            <person name="Kiefer A.F."/>
            <person name="Nichols A."/>
            <person name="Cepeda A.J."/>
            <person name="Yan W."/>
            <person name="Fan B."/>
            <person name="Jiang Y."/>
            <person name="Adhikari A."/>
            <person name="Zheng C.-J."/>
            <person name="Schuster L."/>
            <person name="Cowan T.M."/>
            <person name="Smanski M.J."/>
            <person name="Chevrette M.G."/>
            <person name="De Carvalho L.P.S."/>
            <person name="Shen B."/>
        </authorList>
    </citation>
    <scope>NUCLEOTIDE SEQUENCE [LARGE SCALE GENOMIC DNA]</scope>
    <source>
        <strain evidence="5 6">NPDC004045</strain>
    </source>
</reference>